<evidence type="ECO:0000313" key="3">
    <source>
        <dbReference type="Proteomes" id="UP000006813"/>
    </source>
</evidence>
<dbReference type="AlphaFoldDB" id="G5B142"/>
<dbReference type="STRING" id="10181.G5B142"/>
<proteinExistence type="predicted"/>
<dbReference type="InParanoid" id="G5B142"/>
<evidence type="ECO:0000313" key="2">
    <source>
        <dbReference type="EMBL" id="EHB03003.1"/>
    </source>
</evidence>
<protein>
    <submittedName>
        <fullName evidence="2">Fibrocystin</fullName>
    </submittedName>
</protein>
<sequence length="187" mass="21019">MDNLLYVVLQGEEPIEIRTDVSLHLAFTMTFSVLEKGWEVVILEKVTNFLQIEQNQIRFTHEMSGNERTLKAIADSKAKRRHNCPTVTCASHYRRVGQRRPLMMEMSSYRIFPPTTMETISKVIAFEIGDLPISKRTGLNPSLSSNKLQSLAHQIITAQQTGVLENVLNMTIGALLVTQSKGVIGYG</sequence>
<reference evidence="2 3" key="1">
    <citation type="journal article" date="2011" name="Nature">
        <title>Genome sequencing reveals insights into physiology and longevity of the naked mole rat.</title>
        <authorList>
            <person name="Kim E.B."/>
            <person name="Fang X."/>
            <person name="Fushan A.A."/>
            <person name="Huang Z."/>
            <person name="Lobanov A.V."/>
            <person name="Han L."/>
            <person name="Marino S.M."/>
            <person name="Sun X."/>
            <person name="Turanov A.A."/>
            <person name="Yang P."/>
            <person name="Yim S.H."/>
            <person name="Zhao X."/>
            <person name="Kasaikina M.V."/>
            <person name="Stoletzki N."/>
            <person name="Peng C."/>
            <person name="Polak P."/>
            <person name="Xiong Z."/>
            <person name="Kiezun A."/>
            <person name="Zhu Y."/>
            <person name="Chen Y."/>
            <person name="Kryukov G.V."/>
            <person name="Zhang Q."/>
            <person name="Peshkin L."/>
            <person name="Yang L."/>
            <person name="Bronson R.T."/>
            <person name="Buffenstein R."/>
            <person name="Wang B."/>
            <person name="Han C."/>
            <person name="Li Q."/>
            <person name="Chen L."/>
            <person name="Zhao W."/>
            <person name="Sunyaev S.R."/>
            <person name="Park T.J."/>
            <person name="Zhang G."/>
            <person name="Wang J."/>
            <person name="Gladyshev V.N."/>
        </authorList>
    </citation>
    <scope>NUCLEOTIDE SEQUENCE [LARGE SCALE GENOMIC DNA]</scope>
</reference>
<evidence type="ECO:0000256" key="1">
    <source>
        <dbReference type="ARBA" id="ARBA00022729"/>
    </source>
</evidence>
<keyword evidence="1" id="KW-0732">Signal</keyword>
<organism evidence="2 3">
    <name type="scientific">Heterocephalus glaber</name>
    <name type="common">Naked mole rat</name>
    <dbReference type="NCBI Taxonomy" id="10181"/>
    <lineage>
        <taxon>Eukaryota</taxon>
        <taxon>Metazoa</taxon>
        <taxon>Chordata</taxon>
        <taxon>Craniata</taxon>
        <taxon>Vertebrata</taxon>
        <taxon>Euteleostomi</taxon>
        <taxon>Mammalia</taxon>
        <taxon>Eutheria</taxon>
        <taxon>Euarchontoglires</taxon>
        <taxon>Glires</taxon>
        <taxon>Rodentia</taxon>
        <taxon>Hystricomorpha</taxon>
        <taxon>Bathyergidae</taxon>
        <taxon>Heterocephalus</taxon>
    </lineage>
</organism>
<dbReference type="Proteomes" id="UP000006813">
    <property type="component" value="Unassembled WGS sequence"/>
</dbReference>
<dbReference type="EMBL" id="JH167917">
    <property type="protein sequence ID" value="EHB03003.1"/>
    <property type="molecule type" value="Genomic_DNA"/>
</dbReference>
<gene>
    <name evidence="2" type="ORF">GW7_04573</name>
</gene>
<name>G5B142_HETGA</name>
<accession>G5B142</accession>
<dbReference type="InterPro" id="IPR052387">
    <property type="entry name" value="Fibrocystin"/>
</dbReference>
<dbReference type="PANTHER" id="PTHR46769:SF1">
    <property type="entry name" value="FIBROCYSTIN"/>
    <property type="match status" value="1"/>
</dbReference>
<dbReference type="PANTHER" id="PTHR46769">
    <property type="entry name" value="POLYCYSTIC KIDNEY AND HEPATIC DISEASE 1 (AUTOSOMAL RECESSIVE)-LIKE 1"/>
    <property type="match status" value="1"/>
</dbReference>